<evidence type="ECO:0008006" key="4">
    <source>
        <dbReference type="Google" id="ProtNLM"/>
    </source>
</evidence>
<dbReference type="Gene3D" id="3.40.30.10">
    <property type="entry name" value="Glutaredoxin"/>
    <property type="match status" value="1"/>
</dbReference>
<dbReference type="NCBIfam" id="TIGR02174">
    <property type="entry name" value="CXXU_selWTH"/>
    <property type="match status" value="1"/>
</dbReference>
<protein>
    <recommendedName>
        <fullName evidence="4">Selenoprotein</fullName>
    </recommendedName>
</protein>
<comment type="caution">
    <text evidence="2">The sequence shown here is derived from an EMBL/GenBank/DDBJ whole genome shotgun (WGS) entry which is preliminary data.</text>
</comment>
<proteinExistence type="predicted"/>
<accession>A6G4H0</accession>
<evidence type="ECO:0000313" key="2">
    <source>
        <dbReference type="EMBL" id="EDM79282.1"/>
    </source>
</evidence>
<keyword evidence="3" id="KW-1185">Reference proteome</keyword>
<gene>
    <name evidence="2" type="ORF">PPSIR1_04058</name>
</gene>
<dbReference type="Proteomes" id="UP000005801">
    <property type="component" value="Unassembled WGS sequence"/>
</dbReference>
<name>A6G4H0_9BACT</name>
<sequence>MAELQAKYGAEVQAELVEGDRGAFEVTFNGELVYSKLREGRFPLYAEVPKLINQRR</sequence>
<organism evidence="2 3">
    <name type="scientific">Plesiocystis pacifica SIR-1</name>
    <dbReference type="NCBI Taxonomy" id="391625"/>
    <lineage>
        <taxon>Bacteria</taxon>
        <taxon>Pseudomonadati</taxon>
        <taxon>Myxococcota</taxon>
        <taxon>Polyangia</taxon>
        <taxon>Nannocystales</taxon>
        <taxon>Nannocystaceae</taxon>
        <taxon>Plesiocystis</taxon>
    </lineage>
</organism>
<dbReference type="SUPFAM" id="SSF52833">
    <property type="entry name" value="Thioredoxin-like"/>
    <property type="match status" value="1"/>
</dbReference>
<dbReference type="InterPro" id="IPR036249">
    <property type="entry name" value="Thioredoxin-like_sf"/>
</dbReference>
<dbReference type="EMBL" id="ABCS01000021">
    <property type="protein sequence ID" value="EDM79282.1"/>
    <property type="molecule type" value="Genomic_DNA"/>
</dbReference>
<evidence type="ECO:0000256" key="1">
    <source>
        <dbReference type="ARBA" id="ARBA00023284"/>
    </source>
</evidence>
<dbReference type="Pfam" id="PF10262">
    <property type="entry name" value="Rdx"/>
    <property type="match status" value="1"/>
</dbReference>
<dbReference type="AlphaFoldDB" id="A6G4H0"/>
<evidence type="ECO:0000313" key="3">
    <source>
        <dbReference type="Proteomes" id="UP000005801"/>
    </source>
</evidence>
<dbReference type="RefSeq" id="WP_006971619.1">
    <property type="nucleotide sequence ID" value="NZ_ABCS01000021.1"/>
</dbReference>
<dbReference type="InterPro" id="IPR011893">
    <property type="entry name" value="Selenoprotein_Rdx-typ"/>
</dbReference>
<keyword evidence="1" id="KW-0676">Redox-active center</keyword>
<reference evidence="2 3" key="1">
    <citation type="submission" date="2007-06" db="EMBL/GenBank/DDBJ databases">
        <authorList>
            <person name="Shimkets L."/>
            <person name="Ferriera S."/>
            <person name="Johnson J."/>
            <person name="Kravitz S."/>
            <person name="Beeson K."/>
            <person name="Sutton G."/>
            <person name="Rogers Y.-H."/>
            <person name="Friedman R."/>
            <person name="Frazier M."/>
            <person name="Venter J.C."/>
        </authorList>
    </citation>
    <scope>NUCLEOTIDE SEQUENCE [LARGE SCALE GENOMIC DNA]</scope>
    <source>
        <strain evidence="2 3">SIR-1</strain>
    </source>
</reference>